<gene>
    <name evidence="2" type="ORF">D9757_013462</name>
    <name evidence="1" type="ORF">D9757_015055</name>
</gene>
<evidence type="ECO:0000313" key="2">
    <source>
        <dbReference type="EMBL" id="KAF5361221.1"/>
    </source>
</evidence>
<dbReference type="SUPFAM" id="SSF51445">
    <property type="entry name" value="(Trans)glycosidases"/>
    <property type="match status" value="1"/>
</dbReference>
<dbReference type="InterPro" id="IPR052764">
    <property type="entry name" value="GH20_Enzymes"/>
</dbReference>
<comment type="caution">
    <text evidence="2">The sequence shown here is derived from an EMBL/GenBank/DDBJ whole genome shotgun (WGS) entry which is preliminary data.</text>
</comment>
<dbReference type="InterPro" id="IPR017853">
    <property type="entry name" value="GH"/>
</dbReference>
<proteinExistence type="predicted"/>
<accession>A0A8H5LL28</accession>
<keyword evidence="3" id="KW-1185">Reference proteome</keyword>
<dbReference type="PANTHER" id="PTHR43678:SF1">
    <property type="entry name" value="BETA-N-ACETYLHEXOSAMINIDASE"/>
    <property type="match status" value="1"/>
</dbReference>
<sequence length="73" mass="7969">MVPGSPDLLNISYPDTIPSVKSIWDTILPWFTSSEVSIGADEYDESLANDYITFVNEMNGYIGGMSGKGHPAR</sequence>
<dbReference type="Gene3D" id="3.20.20.80">
    <property type="entry name" value="Glycosidases"/>
    <property type="match status" value="1"/>
</dbReference>
<dbReference type="PANTHER" id="PTHR43678">
    <property type="entry name" value="PUTATIVE (AFU_ORTHOLOGUE AFUA_2G00640)-RELATED"/>
    <property type="match status" value="1"/>
</dbReference>
<dbReference type="AlphaFoldDB" id="A0A8H5LL28"/>
<dbReference type="EMBL" id="JAACJN010000428">
    <property type="protein sequence ID" value="KAF5343891.1"/>
    <property type="molecule type" value="Genomic_DNA"/>
</dbReference>
<organism evidence="2 3">
    <name type="scientific">Collybiopsis confluens</name>
    <dbReference type="NCBI Taxonomy" id="2823264"/>
    <lineage>
        <taxon>Eukaryota</taxon>
        <taxon>Fungi</taxon>
        <taxon>Dikarya</taxon>
        <taxon>Basidiomycota</taxon>
        <taxon>Agaricomycotina</taxon>
        <taxon>Agaricomycetes</taxon>
        <taxon>Agaricomycetidae</taxon>
        <taxon>Agaricales</taxon>
        <taxon>Marasmiineae</taxon>
        <taxon>Omphalotaceae</taxon>
        <taxon>Collybiopsis</taxon>
    </lineage>
</organism>
<evidence type="ECO:0000313" key="3">
    <source>
        <dbReference type="Proteomes" id="UP000518752"/>
    </source>
</evidence>
<evidence type="ECO:0000313" key="1">
    <source>
        <dbReference type="EMBL" id="KAF5343891.1"/>
    </source>
</evidence>
<name>A0A8H5LL28_9AGAR</name>
<reference evidence="2 3" key="1">
    <citation type="journal article" date="2020" name="ISME J.">
        <title>Uncovering the hidden diversity of litter-decomposition mechanisms in mushroom-forming fungi.</title>
        <authorList>
            <person name="Floudas D."/>
            <person name="Bentzer J."/>
            <person name="Ahren D."/>
            <person name="Johansson T."/>
            <person name="Persson P."/>
            <person name="Tunlid A."/>
        </authorList>
    </citation>
    <scope>NUCLEOTIDE SEQUENCE [LARGE SCALE GENOMIC DNA]</scope>
    <source>
        <strain evidence="2 3">CBS 406.79</strain>
    </source>
</reference>
<dbReference type="Proteomes" id="UP000518752">
    <property type="component" value="Unassembled WGS sequence"/>
</dbReference>
<protein>
    <submittedName>
        <fullName evidence="2">Uncharacterized protein</fullName>
    </submittedName>
</protein>
<dbReference type="OrthoDB" id="428480at2759"/>
<dbReference type="EMBL" id="JAACJN010000211">
    <property type="protein sequence ID" value="KAF5361221.1"/>
    <property type="molecule type" value="Genomic_DNA"/>
</dbReference>